<keyword evidence="9" id="KW-1185">Reference proteome</keyword>
<evidence type="ECO:0000256" key="2">
    <source>
        <dbReference type="ARBA" id="ARBA00022692"/>
    </source>
</evidence>
<accession>A0ABD3NPY7</accession>
<reference evidence="8 9" key="1">
    <citation type="submission" date="2024-10" db="EMBL/GenBank/DDBJ databases">
        <title>Updated reference genomes for cyclostephanoid diatoms.</title>
        <authorList>
            <person name="Roberts W.R."/>
            <person name="Alverson A.J."/>
        </authorList>
    </citation>
    <scope>NUCLEOTIDE SEQUENCE [LARGE SCALE GENOMIC DNA]</scope>
    <source>
        <strain evidence="8 9">AJA276-08</strain>
    </source>
</reference>
<evidence type="ECO:0000313" key="9">
    <source>
        <dbReference type="Proteomes" id="UP001530315"/>
    </source>
</evidence>
<evidence type="ECO:0000259" key="7">
    <source>
        <dbReference type="Pfam" id="PF00892"/>
    </source>
</evidence>
<feature type="transmembrane region" description="Helical" evidence="6">
    <location>
        <begin position="13"/>
        <end position="34"/>
    </location>
</feature>
<dbReference type="SUPFAM" id="SSF103481">
    <property type="entry name" value="Multidrug resistance efflux transporter EmrE"/>
    <property type="match status" value="1"/>
</dbReference>
<dbReference type="EMBL" id="JALLAZ020001278">
    <property type="protein sequence ID" value="KAL3777573.1"/>
    <property type="molecule type" value="Genomic_DNA"/>
</dbReference>
<proteinExistence type="predicted"/>
<dbReference type="PANTHER" id="PTHR12570:SF65">
    <property type="entry name" value="MAGNESIUM TRANSPORTER NIPA9-RELATED"/>
    <property type="match status" value="1"/>
</dbReference>
<dbReference type="Pfam" id="PF00892">
    <property type="entry name" value="EamA"/>
    <property type="match status" value="1"/>
</dbReference>
<evidence type="ECO:0000256" key="3">
    <source>
        <dbReference type="ARBA" id="ARBA00022989"/>
    </source>
</evidence>
<feature type="transmembrane region" description="Helical" evidence="6">
    <location>
        <begin position="148"/>
        <end position="169"/>
    </location>
</feature>
<dbReference type="Proteomes" id="UP001530315">
    <property type="component" value="Unassembled WGS sequence"/>
</dbReference>
<feature type="domain" description="EamA" evidence="7">
    <location>
        <begin position="109"/>
        <end position="191"/>
    </location>
</feature>
<keyword evidence="2 6" id="KW-0812">Transmembrane</keyword>
<dbReference type="GO" id="GO:0016020">
    <property type="term" value="C:membrane"/>
    <property type="evidence" value="ECO:0007669"/>
    <property type="project" value="UniProtKB-SubCell"/>
</dbReference>
<evidence type="ECO:0000256" key="6">
    <source>
        <dbReference type="SAM" id="Phobius"/>
    </source>
</evidence>
<sequence length="211" mass="23067">MAAEHAAVTTHDWIRGISLSVLASVIGGASKLSIRKSWIIDARRKAEISSSGAFEANRYVNQNHDSDDSSVENEANQLAPLEVDCSHLPPFDQHSTLLPRDPNRKHRRKKPSISAKQLSWHLYVSGMIGMSFLNPLCCVLAMRYANPSILAPFSGLTLVWIVLLSGITVGEHPGRSQKVACTLIVTGEVLVALFGDHMNGEDRDVDDVVSE</sequence>
<evidence type="ECO:0000313" key="8">
    <source>
        <dbReference type="EMBL" id="KAL3777573.1"/>
    </source>
</evidence>
<comment type="subcellular location">
    <subcellularLocation>
        <location evidence="1">Membrane</location>
        <topology evidence="1">Multi-pass membrane protein</topology>
    </subcellularLocation>
</comment>
<dbReference type="Gene3D" id="1.10.3730.20">
    <property type="match status" value="1"/>
</dbReference>
<name>A0ABD3NPY7_9STRA</name>
<evidence type="ECO:0000256" key="5">
    <source>
        <dbReference type="SAM" id="MobiDB-lite"/>
    </source>
</evidence>
<organism evidence="8 9">
    <name type="scientific">Stephanodiscus triporus</name>
    <dbReference type="NCBI Taxonomy" id="2934178"/>
    <lineage>
        <taxon>Eukaryota</taxon>
        <taxon>Sar</taxon>
        <taxon>Stramenopiles</taxon>
        <taxon>Ochrophyta</taxon>
        <taxon>Bacillariophyta</taxon>
        <taxon>Coscinodiscophyceae</taxon>
        <taxon>Thalassiosirophycidae</taxon>
        <taxon>Stephanodiscales</taxon>
        <taxon>Stephanodiscaceae</taxon>
        <taxon>Stephanodiscus</taxon>
    </lineage>
</organism>
<protein>
    <recommendedName>
        <fullName evidence="7">EamA domain-containing protein</fullName>
    </recommendedName>
</protein>
<gene>
    <name evidence="8" type="ORF">ACHAW5_007104</name>
</gene>
<dbReference type="InterPro" id="IPR037185">
    <property type="entry name" value="EmrE-like"/>
</dbReference>
<dbReference type="AlphaFoldDB" id="A0ABD3NPY7"/>
<feature type="transmembrane region" description="Helical" evidence="6">
    <location>
        <begin position="118"/>
        <end position="142"/>
    </location>
</feature>
<dbReference type="InterPro" id="IPR008521">
    <property type="entry name" value="Mg_trans_NIPA"/>
</dbReference>
<keyword evidence="4 6" id="KW-0472">Membrane</keyword>
<comment type="caution">
    <text evidence="8">The sequence shown here is derived from an EMBL/GenBank/DDBJ whole genome shotgun (WGS) entry which is preliminary data.</text>
</comment>
<dbReference type="InterPro" id="IPR000620">
    <property type="entry name" value="EamA_dom"/>
</dbReference>
<feature type="region of interest" description="Disordered" evidence="5">
    <location>
        <begin position="93"/>
        <end position="112"/>
    </location>
</feature>
<dbReference type="PANTHER" id="PTHR12570">
    <property type="match status" value="1"/>
</dbReference>
<evidence type="ECO:0000256" key="1">
    <source>
        <dbReference type="ARBA" id="ARBA00004141"/>
    </source>
</evidence>
<evidence type="ECO:0000256" key="4">
    <source>
        <dbReference type="ARBA" id="ARBA00023136"/>
    </source>
</evidence>
<keyword evidence="3 6" id="KW-1133">Transmembrane helix</keyword>